<name>A0A9X2EG51_9NOCA</name>
<evidence type="ECO:0000256" key="1">
    <source>
        <dbReference type="SAM" id="SignalP"/>
    </source>
</evidence>
<feature type="signal peptide" evidence="1">
    <location>
        <begin position="1"/>
        <end position="24"/>
    </location>
</feature>
<gene>
    <name evidence="2" type="ORF">NDR86_32575</name>
</gene>
<keyword evidence="1" id="KW-0732">Signal</keyword>
<dbReference type="AlphaFoldDB" id="A0A9X2EG51"/>
<feature type="chain" id="PRO_5040731994" evidence="1">
    <location>
        <begin position="25"/>
        <end position="149"/>
    </location>
</feature>
<sequence>MRRLELFGAALLFAATLASVPAVRAEAAPACGGALSDWQNATYSGFLVGENGRMHSVTVRIPGETATVTTDTHSWEAQDAAVELRGGTLTWGRSVPDLSFTHTLQTPMCVNGSKVLAAQFIAERGTIAGSTTASGWVVRTADRPMRTAQ</sequence>
<organism evidence="2 3">
    <name type="scientific">Nocardia pulmonis</name>
    <dbReference type="NCBI Taxonomy" id="2951408"/>
    <lineage>
        <taxon>Bacteria</taxon>
        <taxon>Bacillati</taxon>
        <taxon>Actinomycetota</taxon>
        <taxon>Actinomycetes</taxon>
        <taxon>Mycobacteriales</taxon>
        <taxon>Nocardiaceae</taxon>
        <taxon>Nocardia</taxon>
    </lineage>
</organism>
<comment type="caution">
    <text evidence="2">The sequence shown here is derived from an EMBL/GenBank/DDBJ whole genome shotgun (WGS) entry which is preliminary data.</text>
</comment>
<proteinExistence type="predicted"/>
<dbReference type="RefSeq" id="WP_251917706.1">
    <property type="nucleotide sequence ID" value="NZ_JAMRXG010000020.1"/>
</dbReference>
<dbReference type="Proteomes" id="UP001139157">
    <property type="component" value="Unassembled WGS sequence"/>
</dbReference>
<protein>
    <submittedName>
        <fullName evidence="2">Uncharacterized protein</fullName>
    </submittedName>
</protein>
<accession>A0A9X2EG51</accession>
<keyword evidence="3" id="KW-1185">Reference proteome</keyword>
<dbReference type="EMBL" id="JAMRXG010000020">
    <property type="protein sequence ID" value="MCM6778233.1"/>
    <property type="molecule type" value="Genomic_DNA"/>
</dbReference>
<evidence type="ECO:0000313" key="3">
    <source>
        <dbReference type="Proteomes" id="UP001139157"/>
    </source>
</evidence>
<evidence type="ECO:0000313" key="2">
    <source>
        <dbReference type="EMBL" id="MCM6778233.1"/>
    </source>
</evidence>
<reference evidence="2" key="1">
    <citation type="submission" date="2022-06" db="EMBL/GenBank/DDBJ databases">
        <title>Novel species in genus nocardia.</title>
        <authorList>
            <person name="Li F."/>
        </authorList>
    </citation>
    <scope>NUCLEOTIDE SEQUENCE</scope>
    <source>
        <strain evidence="2">CDC141</strain>
    </source>
</reference>